<dbReference type="Proteomes" id="UP000004995">
    <property type="component" value="Unassembled WGS sequence"/>
</dbReference>
<dbReference type="GO" id="GO:0032040">
    <property type="term" value="C:small-subunit processome"/>
    <property type="evidence" value="ECO:0000318"/>
    <property type="project" value="GO_Central"/>
</dbReference>
<dbReference type="InterPro" id="IPR045056">
    <property type="entry name" value="Nop56/Nop58"/>
</dbReference>
<name>K3XRN7_SETIT</name>
<dbReference type="GO" id="GO:0031428">
    <property type="term" value="C:box C/D methylation guide snoRNP complex"/>
    <property type="evidence" value="ECO:0000318"/>
    <property type="project" value="GO_Central"/>
</dbReference>
<reference evidence="2" key="1">
    <citation type="journal article" date="2012" name="Nat. Biotechnol.">
        <title>Reference genome sequence of the model plant Setaria.</title>
        <authorList>
            <person name="Bennetzen J.L."/>
            <person name="Schmutz J."/>
            <person name="Wang H."/>
            <person name="Percifield R."/>
            <person name="Hawkins J."/>
            <person name="Pontaroli A.C."/>
            <person name="Estep M."/>
            <person name="Feng L."/>
            <person name="Vaughn J.N."/>
            <person name="Grimwood J."/>
            <person name="Jenkins J."/>
            <person name="Barry K."/>
            <person name="Lindquist E."/>
            <person name="Hellsten U."/>
            <person name="Deshpande S."/>
            <person name="Wang X."/>
            <person name="Wu X."/>
            <person name="Mitros T."/>
            <person name="Triplett J."/>
            <person name="Yang X."/>
            <person name="Ye C.Y."/>
            <person name="Mauro-Herrera M."/>
            <person name="Wang L."/>
            <person name="Li P."/>
            <person name="Sharma M."/>
            <person name="Sharma R."/>
            <person name="Ronald P.C."/>
            <person name="Panaud O."/>
            <person name="Kellogg E.A."/>
            <person name="Brutnell T.P."/>
            <person name="Doust A.N."/>
            <person name="Tuskan G.A."/>
            <person name="Rokhsar D."/>
            <person name="Devos K.M."/>
        </authorList>
    </citation>
    <scope>NUCLEOTIDE SEQUENCE [LARGE SCALE GENOMIC DNA]</scope>
    <source>
        <strain evidence="2">cv. Yugu1</strain>
    </source>
</reference>
<dbReference type="PANTHER" id="PTHR10894:SF37">
    <property type="entry name" value="RRNA N-GLYCOSIDASE"/>
    <property type="match status" value="1"/>
</dbReference>
<dbReference type="InParanoid" id="K3XRN7"/>
<dbReference type="OMA" id="NMASAMY"/>
<dbReference type="HOGENOM" id="CLU_055037_0_0_1"/>
<dbReference type="EMBL" id="AGNK02003337">
    <property type="status" value="NOT_ANNOTATED_CDS"/>
    <property type="molecule type" value="Genomic_DNA"/>
</dbReference>
<dbReference type="PANTHER" id="PTHR10894">
    <property type="entry name" value="NUCLEOLAR PROTEIN 5 NUCLEOLAR PROTEIN NOP5 NOP58"/>
    <property type="match status" value="1"/>
</dbReference>
<sequence>EFQIFKDKASAINSAGVGDNKLDKMINRCLRPGQKLAVGLPEYNTVIETRLGIHCLFNDVHELMWGLKNLMKFLVPSEELELTDEDHLQMSRGMKSILNCYGFEVEAKIVKSHIINMASAMYECDVCVNKYTELLRYGVEQLEEMLSGAVAQKFVNDSDKYEDKLHMRAWLAIYKDIVGAHKLRSNRVRRLDHWHPWPRRPKKN</sequence>
<dbReference type="AlphaFoldDB" id="K3XRN7"/>
<dbReference type="Gramene" id="KQL07374">
    <property type="protein sequence ID" value="KQL07374"/>
    <property type="gene ID" value="SETIT_004581mg"/>
</dbReference>
<dbReference type="STRING" id="4555.K3XRN7"/>
<dbReference type="EnsemblPlants" id="KQL07374">
    <property type="protein sequence ID" value="KQL07374"/>
    <property type="gene ID" value="SETIT_004581mg"/>
</dbReference>
<proteinExistence type="predicted"/>
<protein>
    <submittedName>
        <fullName evidence="1">Uncharacterized protein</fullName>
    </submittedName>
</protein>
<evidence type="ECO:0000313" key="2">
    <source>
        <dbReference type="Proteomes" id="UP000004995"/>
    </source>
</evidence>
<keyword evidence="2" id="KW-1185">Reference proteome</keyword>
<accession>K3XRN7</accession>
<reference evidence="1" key="2">
    <citation type="submission" date="2018-08" db="UniProtKB">
        <authorList>
            <consortium name="EnsemblPlants"/>
        </authorList>
    </citation>
    <scope>IDENTIFICATION</scope>
    <source>
        <strain evidence="1">Yugu1</strain>
    </source>
</reference>
<dbReference type="GO" id="GO:0030515">
    <property type="term" value="F:snoRNA binding"/>
    <property type="evidence" value="ECO:0000318"/>
    <property type="project" value="GO_Central"/>
</dbReference>
<evidence type="ECO:0000313" key="1">
    <source>
        <dbReference type="EnsemblPlants" id="KQL07374"/>
    </source>
</evidence>
<organism evidence="1 2">
    <name type="scientific">Setaria italica</name>
    <name type="common">Foxtail millet</name>
    <name type="synonym">Panicum italicum</name>
    <dbReference type="NCBI Taxonomy" id="4555"/>
    <lineage>
        <taxon>Eukaryota</taxon>
        <taxon>Viridiplantae</taxon>
        <taxon>Streptophyta</taxon>
        <taxon>Embryophyta</taxon>
        <taxon>Tracheophyta</taxon>
        <taxon>Spermatophyta</taxon>
        <taxon>Magnoliopsida</taxon>
        <taxon>Liliopsida</taxon>
        <taxon>Poales</taxon>
        <taxon>Poaceae</taxon>
        <taxon>PACMAD clade</taxon>
        <taxon>Panicoideae</taxon>
        <taxon>Panicodae</taxon>
        <taxon>Paniceae</taxon>
        <taxon>Cenchrinae</taxon>
        <taxon>Setaria</taxon>
    </lineage>
</organism>